<dbReference type="OrthoDB" id="5406216at2759"/>
<keyword evidence="3" id="KW-1185">Reference proteome</keyword>
<name>A0A3E2GWR4_SCYLI</name>
<feature type="signal peptide" evidence="1">
    <location>
        <begin position="1"/>
        <end position="25"/>
    </location>
</feature>
<dbReference type="Proteomes" id="UP000258309">
    <property type="component" value="Unassembled WGS sequence"/>
</dbReference>
<dbReference type="EMBL" id="NCSJ02000320">
    <property type="protein sequence ID" value="RFU25605.1"/>
    <property type="molecule type" value="Genomic_DNA"/>
</dbReference>
<gene>
    <name evidence="2" type="ORF">B7463_g10727</name>
</gene>
<evidence type="ECO:0000313" key="3">
    <source>
        <dbReference type="Proteomes" id="UP000258309"/>
    </source>
</evidence>
<evidence type="ECO:0000256" key="1">
    <source>
        <dbReference type="SAM" id="SignalP"/>
    </source>
</evidence>
<feature type="chain" id="PRO_5017730389" evidence="1">
    <location>
        <begin position="26"/>
        <end position="96"/>
    </location>
</feature>
<keyword evidence="1" id="KW-0732">Signal</keyword>
<feature type="non-terminal residue" evidence="2">
    <location>
        <position position="1"/>
    </location>
</feature>
<protein>
    <submittedName>
        <fullName evidence="2">Uncharacterized protein</fullName>
    </submittedName>
</protein>
<feature type="non-terminal residue" evidence="2">
    <location>
        <position position="96"/>
    </location>
</feature>
<comment type="caution">
    <text evidence="2">The sequence shown here is derived from an EMBL/GenBank/DDBJ whole genome shotgun (WGS) entry which is preliminary data.</text>
</comment>
<dbReference type="STRING" id="5539.A0A3E2GWR4"/>
<reference evidence="2 3" key="1">
    <citation type="submission" date="2018-05" db="EMBL/GenBank/DDBJ databases">
        <title>Draft genome sequence of Scytalidium lignicola DSM 105466, a ubiquitous saprotrophic fungus.</title>
        <authorList>
            <person name="Buettner E."/>
            <person name="Gebauer A.M."/>
            <person name="Hofrichter M."/>
            <person name="Liers C."/>
            <person name="Kellner H."/>
        </authorList>
    </citation>
    <scope>NUCLEOTIDE SEQUENCE [LARGE SCALE GENOMIC DNA]</scope>
    <source>
        <strain evidence="2 3">DSM 105466</strain>
    </source>
</reference>
<sequence length="96" mass="9653">MRLLPTTFITPIAILLISIATTANANPEPQVAQGGGAAPAVPAPTQYPVVSVVPSLTTNPAGVVSTIYITFTQTFAATALGSWPLGPTPLAGKIGL</sequence>
<proteinExistence type="predicted"/>
<organism evidence="2 3">
    <name type="scientific">Scytalidium lignicola</name>
    <name type="common">Hyphomycete</name>
    <dbReference type="NCBI Taxonomy" id="5539"/>
    <lineage>
        <taxon>Eukaryota</taxon>
        <taxon>Fungi</taxon>
        <taxon>Dikarya</taxon>
        <taxon>Ascomycota</taxon>
        <taxon>Pezizomycotina</taxon>
        <taxon>Leotiomycetes</taxon>
        <taxon>Leotiomycetes incertae sedis</taxon>
        <taxon>Scytalidium</taxon>
    </lineage>
</organism>
<dbReference type="AlphaFoldDB" id="A0A3E2GWR4"/>
<accession>A0A3E2GWR4</accession>
<evidence type="ECO:0000313" key="2">
    <source>
        <dbReference type="EMBL" id="RFU25605.1"/>
    </source>
</evidence>